<evidence type="ECO:0000259" key="2">
    <source>
        <dbReference type="Pfam" id="PF12773"/>
    </source>
</evidence>
<dbReference type="AlphaFoldDB" id="A0A7S4QDA3"/>
<proteinExistence type="predicted"/>
<feature type="region of interest" description="Disordered" evidence="1">
    <location>
        <begin position="23"/>
        <end position="113"/>
    </location>
</feature>
<evidence type="ECO:0000256" key="1">
    <source>
        <dbReference type="SAM" id="MobiDB-lite"/>
    </source>
</evidence>
<feature type="region of interest" description="Disordered" evidence="1">
    <location>
        <begin position="477"/>
        <end position="498"/>
    </location>
</feature>
<dbReference type="EMBL" id="HBNR01027422">
    <property type="protein sequence ID" value="CAE4580094.1"/>
    <property type="molecule type" value="Transcribed_RNA"/>
</dbReference>
<dbReference type="InterPro" id="IPR025874">
    <property type="entry name" value="DZR"/>
</dbReference>
<dbReference type="Pfam" id="PF12773">
    <property type="entry name" value="DZR"/>
    <property type="match status" value="1"/>
</dbReference>
<feature type="compositionally biased region" description="Polar residues" evidence="1">
    <location>
        <begin position="28"/>
        <end position="37"/>
    </location>
</feature>
<organism evidence="3">
    <name type="scientific">Alexandrium monilatum</name>
    <dbReference type="NCBI Taxonomy" id="311494"/>
    <lineage>
        <taxon>Eukaryota</taxon>
        <taxon>Sar</taxon>
        <taxon>Alveolata</taxon>
        <taxon>Dinophyceae</taxon>
        <taxon>Gonyaulacales</taxon>
        <taxon>Pyrocystaceae</taxon>
        <taxon>Alexandrium</taxon>
    </lineage>
</organism>
<name>A0A7S4QDA3_9DINO</name>
<protein>
    <recommendedName>
        <fullName evidence="2">DZANK-type domain-containing protein</fullName>
    </recommendedName>
</protein>
<feature type="domain" description="DZANK-type" evidence="2">
    <location>
        <begin position="527"/>
        <end position="580"/>
    </location>
</feature>
<feature type="compositionally biased region" description="Basic and acidic residues" evidence="1">
    <location>
        <begin position="314"/>
        <end position="327"/>
    </location>
</feature>
<feature type="region of interest" description="Disordered" evidence="1">
    <location>
        <begin position="140"/>
        <end position="169"/>
    </location>
</feature>
<sequence length="584" mass="62092">MGRPPGCVCQCCRCSRHARSASAPRGWMSSSGPNRMQASWEPLFTQGPPPPPPREAPERRGRVEGAGCECGRSHASGAFRTSSAERRASAGIRASSAERRGAGAARARSAERRFGLAAPSTTWEAERSGWAAGRDLEPSFAARPWIPPGRASPPGGGAGAAAPSRAGREGDLPDLLAHCLSCGTSNTEGSKYCRGCGRHLDRVKGFTSTTGAPPPPRSTLLRGPAPPRSDGIPAVAVPPVRPGSPSPSELVGGLAADLQEDRGRPRSAQRRAAEAQLPAAGAMGHARLQDEDRGQPRSALRRSEEAWTPAEGLAGHDRLQDEVRQPRRWREEQLEERDMVAGRDLAATWTGLEEPAAREEHGRADEAAGFRAFAATWPPRAAESAAGHGLDGACNGGLPRTGSMPSIPLSPVERLLWASYPCKVLPAGMQPRACERDQLWMEGASFEYSGGKRWCGVARNEVSPQLSGGVAQAMDAWSSWPPAQQQKRQPPGDVGAGGRACVGEGLGAGAERRNGFASPEVDDFSQCPSCGNIYLEDANFCRICGRPRGRAEALGDPRSARCPVCWEAFTEDSRFCRRCGRARD</sequence>
<evidence type="ECO:0000313" key="3">
    <source>
        <dbReference type="EMBL" id="CAE4580094.1"/>
    </source>
</evidence>
<accession>A0A7S4QDA3</accession>
<gene>
    <name evidence="3" type="ORF">AMON00008_LOCUS18591</name>
</gene>
<feature type="region of interest" description="Disordered" evidence="1">
    <location>
        <begin position="206"/>
        <end position="327"/>
    </location>
</feature>
<feature type="compositionally biased region" description="Basic and acidic residues" evidence="1">
    <location>
        <begin position="287"/>
        <end position="305"/>
    </location>
</feature>
<reference evidence="3" key="1">
    <citation type="submission" date="2021-01" db="EMBL/GenBank/DDBJ databases">
        <authorList>
            <person name="Corre E."/>
            <person name="Pelletier E."/>
            <person name="Niang G."/>
            <person name="Scheremetjew M."/>
            <person name="Finn R."/>
            <person name="Kale V."/>
            <person name="Holt S."/>
            <person name="Cochrane G."/>
            <person name="Meng A."/>
            <person name="Brown T."/>
            <person name="Cohen L."/>
        </authorList>
    </citation>
    <scope>NUCLEOTIDE SEQUENCE</scope>
    <source>
        <strain evidence="3">CCMP3105</strain>
    </source>
</reference>